<evidence type="ECO:0000313" key="3">
    <source>
        <dbReference type="Proteomes" id="UP000092460"/>
    </source>
</evidence>
<dbReference type="Pfam" id="PF16420">
    <property type="entry name" value="ATG7_N"/>
    <property type="match status" value="1"/>
</dbReference>
<organism evidence="2 3">
    <name type="scientific">Glossina palpalis gambiensis</name>
    <dbReference type="NCBI Taxonomy" id="67801"/>
    <lineage>
        <taxon>Eukaryota</taxon>
        <taxon>Metazoa</taxon>
        <taxon>Ecdysozoa</taxon>
        <taxon>Arthropoda</taxon>
        <taxon>Hexapoda</taxon>
        <taxon>Insecta</taxon>
        <taxon>Pterygota</taxon>
        <taxon>Neoptera</taxon>
        <taxon>Endopterygota</taxon>
        <taxon>Diptera</taxon>
        <taxon>Brachycera</taxon>
        <taxon>Muscomorpha</taxon>
        <taxon>Hippoboscoidea</taxon>
        <taxon>Glossinidae</taxon>
        <taxon>Glossina</taxon>
    </lineage>
</organism>
<name>A0A1B0BU60_9MUSC</name>
<dbReference type="EnsemblMetazoa" id="GPPI040601-RA">
    <property type="protein sequence ID" value="GPPI040601-PA"/>
    <property type="gene ID" value="GPPI040601"/>
</dbReference>
<sequence length="212" mass="24980">TDFDRLNDESKSICGSYSPREGKSCKLQVDCTAFNSNFKYPKFCFKAYSTIYNKNTLEKFKTTDKISLLQQEGSKLVEKFRTDIILKDPSRLAGFFILSFADLKNYNYYYWFGFSSPLMSVLKSMNPVVKLKDTPEEESRMQEAYQDIDTWIINKLDPPQFEFGRNYSLINRGEIKSLQTMTLYIRSELQSIYVYNINNCSRLLFCRLFLDY</sequence>
<keyword evidence="3" id="KW-1185">Reference proteome</keyword>
<dbReference type="InterPro" id="IPR032197">
    <property type="entry name" value="Atg7_N"/>
</dbReference>
<evidence type="ECO:0000313" key="2">
    <source>
        <dbReference type="EnsemblMetazoa" id="GPPI040601-PA"/>
    </source>
</evidence>
<feature type="domain" description="Ubiquitin-like modifier-activating enzyme Atg7 N-terminal" evidence="1">
    <location>
        <begin position="2"/>
        <end position="158"/>
    </location>
</feature>
<dbReference type="STRING" id="67801.A0A1B0BU60"/>
<protein>
    <recommendedName>
        <fullName evidence="1">Ubiquitin-like modifier-activating enzyme Atg7 N-terminal domain-containing protein</fullName>
    </recommendedName>
</protein>
<evidence type="ECO:0000259" key="1">
    <source>
        <dbReference type="Pfam" id="PF16420"/>
    </source>
</evidence>
<reference evidence="3" key="1">
    <citation type="submission" date="2015-01" db="EMBL/GenBank/DDBJ databases">
        <authorList>
            <person name="Aksoy S."/>
            <person name="Warren W."/>
            <person name="Wilson R.K."/>
        </authorList>
    </citation>
    <scope>NUCLEOTIDE SEQUENCE [LARGE SCALE GENOMIC DNA]</scope>
    <source>
        <strain evidence="3">IAEA</strain>
    </source>
</reference>
<proteinExistence type="predicted"/>
<dbReference type="Proteomes" id="UP000092460">
    <property type="component" value="Unassembled WGS sequence"/>
</dbReference>
<dbReference type="AlphaFoldDB" id="A0A1B0BU60"/>
<dbReference type="Gene3D" id="3.40.140.70">
    <property type="entry name" value="Ubiquitin-like modifier-activating enzyme ATG7 N-terminal domain"/>
    <property type="match status" value="1"/>
</dbReference>
<reference evidence="2" key="2">
    <citation type="submission" date="2020-05" db="UniProtKB">
        <authorList>
            <consortium name="EnsemblMetazoa"/>
        </authorList>
    </citation>
    <scope>IDENTIFICATION</scope>
    <source>
        <strain evidence="2">IAEA</strain>
    </source>
</reference>
<dbReference type="InterPro" id="IPR042522">
    <property type="entry name" value="Atg7_N_1"/>
</dbReference>
<dbReference type="EMBL" id="JXJN01020499">
    <property type="status" value="NOT_ANNOTATED_CDS"/>
    <property type="molecule type" value="Genomic_DNA"/>
</dbReference>
<dbReference type="VEuPathDB" id="VectorBase:GPPI040601"/>
<accession>A0A1B0BU60</accession>